<dbReference type="PANTHER" id="PTHR11157">
    <property type="entry name" value="FATTY ACID ACYL TRANSFERASE-RELATED"/>
    <property type="match status" value="1"/>
</dbReference>
<evidence type="ECO:0000256" key="10">
    <source>
        <dbReference type="ARBA" id="ARBA00023136"/>
    </source>
</evidence>
<reference evidence="14 15" key="1">
    <citation type="journal article" date="2016" name="Sci. Rep.">
        <title>The genome sequence of the outbreeding globe artichoke constructed de novo incorporating a phase-aware low-pass sequencing strategy of F1 progeny.</title>
        <authorList>
            <person name="Scaglione D."/>
            <person name="Reyes-Chin-Wo S."/>
            <person name="Acquadro A."/>
            <person name="Froenicke L."/>
            <person name="Portis E."/>
            <person name="Beitel C."/>
            <person name="Tirone M."/>
            <person name="Mauro R."/>
            <person name="Lo Monaco A."/>
            <person name="Mauromicale G."/>
            <person name="Faccioli P."/>
            <person name="Cattivelli L."/>
            <person name="Rieseberg L."/>
            <person name="Michelmore R."/>
            <person name="Lanteri S."/>
        </authorList>
    </citation>
    <scope>NUCLEOTIDE SEQUENCE [LARGE SCALE GENOMIC DNA]</scope>
    <source>
        <strain evidence="14">2C</strain>
    </source>
</reference>
<dbReference type="GO" id="GO:0009922">
    <property type="term" value="F:fatty acid elongase activity"/>
    <property type="evidence" value="ECO:0007669"/>
    <property type="project" value="UniProtKB-EC"/>
</dbReference>
<name>A0A103XMP3_CYNCS</name>
<feature type="transmembrane region" description="Helical" evidence="13">
    <location>
        <begin position="143"/>
        <end position="162"/>
    </location>
</feature>
<dbReference type="AlphaFoldDB" id="A0A103XMP3"/>
<comment type="catalytic activity">
    <reaction evidence="12">
        <text>a very-long-chain acyl-CoA + malonyl-CoA + H(+) = a very-long-chain 3-oxoacyl-CoA + CO2 + CoA</text>
        <dbReference type="Rhea" id="RHEA:32727"/>
        <dbReference type="ChEBI" id="CHEBI:15378"/>
        <dbReference type="ChEBI" id="CHEBI:16526"/>
        <dbReference type="ChEBI" id="CHEBI:57287"/>
        <dbReference type="ChEBI" id="CHEBI:57384"/>
        <dbReference type="ChEBI" id="CHEBI:90725"/>
        <dbReference type="ChEBI" id="CHEBI:90736"/>
        <dbReference type="EC" id="2.3.1.199"/>
    </reaction>
</comment>
<dbReference type="PANTHER" id="PTHR11157:SF134">
    <property type="entry name" value="ELONGATION OF FATTY ACIDS PROTEIN 1-RELATED"/>
    <property type="match status" value="1"/>
</dbReference>
<gene>
    <name evidence="14" type="ORF">Ccrd_004472</name>
</gene>
<evidence type="ECO:0000256" key="11">
    <source>
        <dbReference type="ARBA" id="ARBA00023160"/>
    </source>
</evidence>
<feature type="transmembrane region" description="Helical" evidence="13">
    <location>
        <begin position="168"/>
        <end position="189"/>
    </location>
</feature>
<evidence type="ECO:0000256" key="2">
    <source>
        <dbReference type="ARBA" id="ARBA00007263"/>
    </source>
</evidence>
<dbReference type="InterPro" id="IPR002076">
    <property type="entry name" value="ELO_fam"/>
</dbReference>
<keyword evidence="6 13" id="KW-0812">Transmembrane</keyword>
<dbReference type="GO" id="GO:0019367">
    <property type="term" value="P:fatty acid elongation, saturated fatty acid"/>
    <property type="evidence" value="ECO:0007669"/>
    <property type="project" value="TreeGrafter"/>
</dbReference>
<feature type="transmembrane region" description="Helical" evidence="13">
    <location>
        <begin position="71"/>
        <end position="93"/>
    </location>
</feature>
<keyword evidence="5" id="KW-0808">Transferase</keyword>
<feature type="transmembrane region" description="Helical" evidence="13">
    <location>
        <begin position="201"/>
        <end position="221"/>
    </location>
</feature>
<feature type="transmembrane region" description="Helical" evidence="13">
    <location>
        <begin position="113"/>
        <end position="136"/>
    </location>
</feature>
<dbReference type="GO" id="GO:0034625">
    <property type="term" value="P:fatty acid elongation, monounsaturated fatty acid"/>
    <property type="evidence" value="ECO:0007669"/>
    <property type="project" value="TreeGrafter"/>
</dbReference>
<evidence type="ECO:0000256" key="13">
    <source>
        <dbReference type="SAM" id="Phobius"/>
    </source>
</evidence>
<dbReference type="STRING" id="59895.A0A103XMP3"/>
<dbReference type="PROSITE" id="PS01188">
    <property type="entry name" value="ELO"/>
    <property type="match status" value="1"/>
</dbReference>
<organism evidence="14 15">
    <name type="scientific">Cynara cardunculus var. scolymus</name>
    <name type="common">Globe artichoke</name>
    <name type="synonym">Cynara scolymus</name>
    <dbReference type="NCBI Taxonomy" id="59895"/>
    <lineage>
        <taxon>Eukaryota</taxon>
        <taxon>Viridiplantae</taxon>
        <taxon>Streptophyta</taxon>
        <taxon>Embryophyta</taxon>
        <taxon>Tracheophyta</taxon>
        <taxon>Spermatophyta</taxon>
        <taxon>Magnoliopsida</taxon>
        <taxon>eudicotyledons</taxon>
        <taxon>Gunneridae</taxon>
        <taxon>Pentapetalae</taxon>
        <taxon>asterids</taxon>
        <taxon>campanulids</taxon>
        <taxon>Asterales</taxon>
        <taxon>Asteraceae</taxon>
        <taxon>Carduoideae</taxon>
        <taxon>Cardueae</taxon>
        <taxon>Carduinae</taxon>
        <taxon>Cynara</taxon>
    </lineage>
</organism>
<dbReference type="Pfam" id="PF01151">
    <property type="entry name" value="ELO"/>
    <property type="match status" value="1"/>
</dbReference>
<keyword evidence="11" id="KW-0275">Fatty acid biosynthesis</keyword>
<dbReference type="GO" id="GO:0042761">
    <property type="term" value="P:very long-chain fatty acid biosynthetic process"/>
    <property type="evidence" value="ECO:0007669"/>
    <property type="project" value="TreeGrafter"/>
</dbReference>
<feature type="transmembrane region" description="Helical" evidence="13">
    <location>
        <begin position="233"/>
        <end position="253"/>
    </location>
</feature>
<dbReference type="OMA" id="WIFCFPP"/>
<keyword evidence="4" id="KW-0444">Lipid biosynthesis</keyword>
<evidence type="ECO:0000256" key="9">
    <source>
        <dbReference type="ARBA" id="ARBA00023098"/>
    </source>
</evidence>
<evidence type="ECO:0000256" key="4">
    <source>
        <dbReference type="ARBA" id="ARBA00022516"/>
    </source>
</evidence>
<keyword evidence="7" id="KW-0276">Fatty acid metabolism</keyword>
<dbReference type="InterPro" id="IPR030457">
    <property type="entry name" value="ELO_CS"/>
</dbReference>
<sequence>MEDLYSNLHYWLVDHPTITHFQWKPNQTWGASPLFLSLTVLAYLLLTFVLRRASLPTLNSTFLRLISALHNLILLILSLIMAVGCSLSALSQMPNHRWIFCFPPNQTPPRGPVFFWAQIFYFSKLLEFIDTLLIILSGSNRRLSFLHVYHHAVVVVMCYLWLSTSQSLLPVALVTNASVHVLMYAYYLLCALGGRPWWKVLVTNCQIIQFVFSFMVSGLMLYYHFTGSGCSGFSGWCFNAVFNASLLALFVNFHFKNYAKRKKANRNTKSKPL</sequence>
<evidence type="ECO:0000256" key="7">
    <source>
        <dbReference type="ARBA" id="ARBA00022832"/>
    </source>
</evidence>
<keyword evidence="9" id="KW-0443">Lipid metabolism</keyword>
<evidence type="ECO:0000313" key="14">
    <source>
        <dbReference type="EMBL" id="KVH93478.1"/>
    </source>
</evidence>
<dbReference type="GO" id="GO:0034626">
    <property type="term" value="P:fatty acid elongation, polyunsaturated fatty acid"/>
    <property type="evidence" value="ECO:0007669"/>
    <property type="project" value="TreeGrafter"/>
</dbReference>
<evidence type="ECO:0000256" key="12">
    <source>
        <dbReference type="ARBA" id="ARBA00047375"/>
    </source>
</evidence>
<comment type="similarity">
    <text evidence="2">Belongs to the ELO family.</text>
</comment>
<evidence type="ECO:0000256" key="1">
    <source>
        <dbReference type="ARBA" id="ARBA00004141"/>
    </source>
</evidence>
<comment type="subcellular location">
    <subcellularLocation>
        <location evidence="1">Membrane</location>
        <topology evidence="1">Multi-pass membrane protein</topology>
    </subcellularLocation>
</comment>
<dbReference type="Gramene" id="KVH93478">
    <property type="protein sequence ID" value="KVH93478"/>
    <property type="gene ID" value="Ccrd_004472"/>
</dbReference>
<evidence type="ECO:0000256" key="6">
    <source>
        <dbReference type="ARBA" id="ARBA00022692"/>
    </source>
</evidence>
<comment type="caution">
    <text evidence="14">The sequence shown here is derived from an EMBL/GenBank/DDBJ whole genome shotgun (WGS) entry which is preliminary data.</text>
</comment>
<dbReference type="OrthoDB" id="434092at2759"/>
<keyword evidence="10 13" id="KW-0472">Membrane</keyword>
<evidence type="ECO:0000313" key="15">
    <source>
        <dbReference type="Proteomes" id="UP000243975"/>
    </source>
</evidence>
<dbReference type="EC" id="2.3.1.199" evidence="3"/>
<evidence type="ECO:0000256" key="3">
    <source>
        <dbReference type="ARBA" id="ARBA00012307"/>
    </source>
</evidence>
<keyword evidence="15" id="KW-1185">Reference proteome</keyword>
<keyword evidence="8 13" id="KW-1133">Transmembrane helix</keyword>
<evidence type="ECO:0000256" key="5">
    <source>
        <dbReference type="ARBA" id="ARBA00022679"/>
    </source>
</evidence>
<accession>A0A103XMP3</accession>
<dbReference type="GO" id="GO:0030148">
    <property type="term" value="P:sphingolipid biosynthetic process"/>
    <property type="evidence" value="ECO:0007669"/>
    <property type="project" value="TreeGrafter"/>
</dbReference>
<proteinExistence type="inferred from homology"/>
<evidence type="ECO:0000256" key="8">
    <source>
        <dbReference type="ARBA" id="ARBA00022989"/>
    </source>
</evidence>
<dbReference type="EMBL" id="LEKV01004762">
    <property type="protein sequence ID" value="KVH93478.1"/>
    <property type="molecule type" value="Genomic_DNA"/>
</dbReference>
<dbReference type="Proteomes" id="UP000243975">
    <property type="component" value="Unassembled WGS sequence"/>
</dbReference>
<feature type="transmembrane region" description="Helical" evidence="13">
    <location>
        <begin position="29"/>
        <end position="50"/>
    </location>
</feature>
<protein>
    <recommendedName>
        <fullName evidence="3">very-long-chain 3-oxoacyl-CoA synthase</fullName>
        <ecNumber evidence="3">2.3.1.199</ecNumber>
    </recommendedName>
</protein>
<dbReference type="GO" id="GO:0005789">
    <property type="term" value="C:endoplasmic reticulum membrane"/>
    <property type="evidence" value="ECO:0007669"/>
    <property type="project" value="TreeGrafter"/>
</dbReference>